<dbReference type="InterPro" id="IPR058925">
    <property type="entry name" value="zf-C2H2_AcuF"/>
</dbReference>
<dbReference type="Proteomes" id="UP000800097">
    <property type="component" value="Unassembled WGS sequence"/>
</dbReference>
<feature type="compositionally biased region" description="Basic and acidic residues" evidence="1">
    <location>
        <begin position="511"/>
        <end position="520"/>
    </location>
</feature>
<feature type="domain" description="C2H2-type" evidence="2">
    <location>
        <begin position="376"/>
        <end position="409"/>
    </location>
</feature>
<dbReference type="Pfam" id="PF26082">
    <property type="entry name" value="zf-C2H2_AcuF"/>
    <property type="match status" value="1"/>
</dbReference>
<dbReference type="GeneID" id="54547624"/>
<name>A0A6A6JXT2_WESOR</name>
<evidence type="ECO:0000256" key="1">
    <source>
        <dbReference type="SAM" id="MobiDB-lite"/>
    </source>
</evidence>
<evidence type="ECO:0000259" key="2">
    <source>
        <dbReference type="SMART" id="SM00355"/>
    </source>
</evidence>
<dbReference type="SMART" id="SM00355">
    <property type="entry name" value="ZnF_C2H2"/>
    <property type="match status" value="4"/>
</dbReference>
<accession>A0A6A6JXT2</accession>
<sequence length="543" mass="61705">MIRHRFPKADPLAITQHARMNCFRFITLQSLRRKAEEEAPRSVLDAIESSPRTVTQTMFHDSGLGKSDRHEGSSFAKGDEVTYTKFLPKFPEAGALGEHFDCSVCFRKVQIPNENAWTTHVIEDLLPYACIFPDCRKSTQPFRNRNLWEIHLLQRSHRTNMWSPDMTCKLCNKIVSGGYRPHIAHAESHLIEIALCILPTDGDPDPKKFEQAGAYLPEYKVRGSSYAYERELPSVSSDPSQGNADSSKSAALEKAFPHVQHGVSNTRVATGQRNFESREKVARLVSDEWAASDSDSVPYGRIRKRQSASVSHLKAARRSPSPSIHRRGTDRSQKYERPKSGPFLCPLTLYGCQPSFFSKNEWKRHVATQHINLGFWRCDLCPKTIYTGQSSWNDFNRKDLFLQHLRRMHARAPRDSPGKAVVPATEENWNDHVKRCYQELRTYPTQASCPFCDRSFTGPDCWGERMEHVSRHMEQHATLSTSALDPKQWRSDPELEKYLLREGIISQGEDGDLRLGDGRPLRSGVAHGDGAEKGTEGDPDDQE</sequence>
<evidence type="ECO:0000313" key="4">
    <source>
        <dbReference type="Proteomes" id="UP000800097"/>
    </source>
</evidence>
<proteinExistence type="predicted"/>
<feature type="compositionally biased region" description="Basic and acidic residues" evidence="1">
    <location>
        <begin position="327"/>
        <end position="339"/>
    </location>
</feature>
<feature type="domain" description="C2H2-type" evidence="2">
    <location>
        <begin position="128"/>
        <end position="157"/>
    </location>
</feature>
<organism evidence="3 4">
    <name type="scientific">Westerdykella ornata</name>
    <dbReference type="NCBI Taxonomy" id="318751"/>
    <lineage>
        <taxon>Eukaryota</taxon>
        <taxon>Fungi</taxon>
        <taxon>Dikarya</taxon>
        <taxon>Ascomycota</taxon>
        <taxon>Pezizomycotina</taxon>
        <taxon>Dothideomycetes</taxon>
        <taxon>Pleosporomycetidae</taxon>
        <taxon>Pleosporales</taxon>
        <taxon>Sporormiaceae</taxon>
        <taxon>Westerdykella</taxon>
    </lineage>
</organism>
<feature type="domain" description="C2H2-type" evidence="2">
    <location>
        <begin position="343"/>
        <end position="370"/>
    </location>
</feature>
<dbReference type="RefSeq" id="XP_033658968.1">
    <property type="nucleotide sequence ID" value="XM_033794449.1"/>
</dbReference>
<protein>
    <recommendedName>
        <fullName evidence="2">C2H2-type domain-containing protein</fullName>
    </recommendedName>
</protein>
<feature type="region of interest" description="Disordered" evidence="1">
    <location>
        <begin position="506"/>
        <end position="543"/>
    </location>
</feature>
<dbReference type="EMBL" id="ML986484">
    <property type="protein sequence ID" value="KAF2281431.1"/>
    <property type="molecule type" value="Genomic_DNA"/>
</dbReference>
<dbReference type="PANTHER" id="PTHR35391">
    <property type="entry name" value="C2H2-TYPE DOMAIN-CONTAINING PROTEIN-RELATED"/>
    <property type="match status" value="1"/>
</dbReference>
<feature type="domain" description="C2H2-type" evidence="2">
    <location>
        <begin position="447"/>
        <end position="476"/>
    </location>
</feature>
<evidence type="ECO:0000313" key="3">
    <source>
        <dbReference type="EMBL" id="KAF2281431.1"/>
    </source>
</evidence>
<dbReference type="InterPro" id="IPR013087">
    <property type="entry name" value="Znf_C2H2_type"/>
</dbReference>
<keyword evidence="4" id="KW-1185">Reference proteome</keyword>
<dbReference type="OrthoDB" id="5388486at2759"/>
<dbReference type="Gene3D" id="3.30.160.60">
    <property type="entry name" value="Classic Zinc Finger"/>
    <property type="match status" value="1"/>
</dbReference>
<reference evidence="3" key="1">
    <citation type="journal article" date="2020" name="Stud. Mycol.">
        <title>101 Dothideomycetes genomes: a test case for predicting lifestyles and emergence of pathogens.</title>
        <authorList>
            <person name="Haridas S."/>
            <person name="Albert R."/>
            <person name="Binder M."/>
            <person name="Bloem J."/>
            <person name="Labutti K."/>
            <person name="Salamov A."/>
            <person name="Andreopoulos B."/>
            <person name="Baker S."/>
            <person name="Barry K."/>
            <person name="Bills G."/>
            <person name="Bluhm B."/>
            <person name="Cannon C."/>
            <person name="Castanera R."/>
            <person name="Culley D."/>
            <person name="Daum C."/>
            <person name="Ezra D."/>
            <person name="Gonzalez J."/>
            <person name="Henrissat B."/>
            <person name="Kuo A."/>
            <person name="Liang C."/>
            <person name="Lipzen A."/>
            <person name="Lutzoni F."/>
            <person name="Magnuson J."/>
            <person name="Mondo S."/>
            <person name="Nolan M."/>
            <person name="Ohm R."/>
            <person name="Pangilinan J."/>
            <person name="Park H.-J."/>
            <person name="Ramirez L."/>
            <person name="Alfaro M."/>
            <person name="Sun H."/>
            <person name="Tritt A."/>
            <person name="Yoshinaga Y."/>
            <person name="Zwiers L.-H."/>
            <person name="Turgeon B."/>
            <person name="Goodwin S."/>
            <person name="Spatafora J."/>
            <person name="Crous P."/>
            <person name="Grigoriev I."/>
        </authorList>
    </citation>
    <scope>NUCLEOTIDE SEQUENCE</scope>
    <source>
        <strain evidence="3">CBS 379.55</strain>
    </source>
</reference>
<feature type="region of interest" description="Disordered" evidence="1">
    <location>
        <begin position="300"/>
        <end position="339"/>
    </location>
</feature>
<gene>
    <name evidence="3" type="ORF">EI97DRAFT_29141</name>
</gene>
<dbReference type="AlphaFoldDB" id="A0A6A6JXT2"/>
<dbReference type="PANTHER" id="PTHR35391:SF5">
    <property type="entry name" value="DUF6590 DOMAIN-CONTAINING PROTEIN"/>
    <property type="match status" value="1"/>
</dbReference>